<name>M6RIW8_LEPIR</name>
<reference evidence="2 3" key="1">
    <citation type="submission" date="2013-01" db="EMBL/GenBank/DDBJ databases">
        <authorList>
            <person name="Harkins D.M."/>
            <person name="Durkin A.S."/>
            <person name="Brinkac L.M."/>
            <person name="Haft D.H."/>
            <person name="Selengut J.D."/>
            <person name="Sanka R."/>
            <person name="DePew J."/>
            <person name="Purushe J."/>
            <person name="Picardeau M."/>
            <person name="Werts C."/>
            <person name="Goarant C."/>
            <person name="Vinetz J.M."/>
            <person name="Sutton G.G."/>
            <person name="Nierman W.C."/>
            <person name="Fouts D.E."/>
        </authorList>
    </citation>
    <scope>NUCLEOTIDE SEQUENCE [LARGE SCALE GENOMIC DNA]</scope>
    <source>
        <strain evidence="2 3">Verdun HP</strain>
    </source>
</reference>
<accession>M6RIW8</accession>
<gene>
    <name evidence="2" type="ORF">LEP1GSC116_0804</name>
</gene>
<dbReference type="Proteomes" id="UP000012092">
    <property type="component" value="Unassembled WGS sequence"/>
</dbReference>
<proteinExistence type="predicted"/>
<dbReference type="EMBL" id="AHNZ02000633">
    <property type="protein sequence ID" value="EMO04524.1"/>
    <property type="molecule type" value="Genomic_DNA"/>
</dbReference>
<evidence type="ECO:0000313" key="2">
    <source>
        <dbReference type="EMBL" id="EMO04524.1"/>
    </source>
</evidence>
<evidence type="ECO:0000256" key="1">
    <source>
        <dbReference type="SAM" id="MobiDB-lite"/>
    </source>
</evidence>
<comment type="caution">
    <text evidence="2">The sequence shown here is derived from an EMBL/GenBank/DDBJ whole genome shotgun (WGS) entry which is preliminary data.</text>
</comment>
<protein>
    <submittedName>
        <fullName evidence="2">Uncharacterized protein</fullName>
    </submittedName>
</protein>
<dbReference type="AlphaFoldDB" id="M6RIW8"/>
<organism evidence="2 3">
    <name type="scientific">Leptospira interrogans serovar Icterohaemorrhagiae str. Verdun HP</name>
    <dbReference type="NCBI Taxonomy" id="1049910"/>
    <lineage>
        <taxon>Bacteria</taxon>
        <taxon>Pseudomonadati</taxon>
        <taxon>Spirochaetota</taxon>
        <taxon>Spirochaetia</taxon>
        <taxon>Leptospirales</taxon>
        <taxon>Leptospiraceae</taxon>
        <taxon>Leptospira</taxon>
    </lineage>
</organism>
<feature type="region of interest" description="Disordered" evidence="1">
    <location>
        <begin position="176"/>
        <end position="200"/>
    </location>
</feature>
<sequence length="244" mass="26340">MISVSGTGGMPDLVSYWLNKPLRYDPLGNNITDFDTISYTISSNVLTVTFPTTTACQKIIDALGEDYQVQGSFTNWMTGTILQTIGGIPANSTLAITAFSSASRTISFSCTATNSSGSLSGVKIRFYKHRLPDITPGTTITNQVRHFTVQGRGFVSVMDSDSDWIGGLRRRDRLHDHAHDLPQTVPNNTTTSSTPGGGPYWIGTTRIYTTGGAVANNNGSPRTGKTTDARGISGFPYIFVRRVL</sequence>
<evidence type="ECO:0000313" key="3">
    <source>
        <dbReference type="Proteomes" id="UP000012092"/>
    </source>
</evidence>